<dbReference type="EMBL" id="BAABAO010000003">
    <property type="protein sequence ID" value="GAA4121793.1"/>
    <property type="molecule type" value="Genomic_DNA"/>
</dbReference>
<comment type="caution">
    <text evidence="3">The sequence shown here is derived from an EMBL/GenBank/DDBJ whole genome shotgun (WGS) entry which is preliminary data.</text>
</comment>
<name>A0ABP7XPE2_9FLAO</name>
<dbReference type="Gene3D" id="3.30.70.100">
    <property type="match status" value="1"/>
</dbReference>
<gene>
    <name evidence="3" type="ORF">GCM10022250_03760</name>
</gene>
<keyword evidence="1" id="KW-0812">Transmembrane</keyword>
<dbReference type="SUPFAM" id="SSF54909">
    <property type="entry name" value="Dimeric alpha+beta barrel"/>
    <property type="match status" value="1"/>
</dbReference>
<dbReference type="InterPro" id="IPR007138">
    <property type="entry name" value="ABM_dom"/>
</dbReference>
<protein>
    <recommendedName>
        <fullName evidence="2">ABM domain-containing protein</fullName>
    </recommendedName>
</protein>
<organism evidence="3 4">
    <name type="scientific">Flavobacterium chungbukense</name>
    <dbReference type="NCBI Taxonomy" id="877464"/>
    <lineage>
        <taxon>Bacteria</taxon>
        <taxon>Pseudomonadati</taxon>
        <taxon>Bacteroidota</taxon>
        <taxon>Flavobacteriia</taxon>
        <taxon>Flavobacteriales</taxon>
        <taxon>Flavobacteriaceae</taxon>
        <taxon>Flavobacterium</taxon>
    </lineage>
</organism>
<dbReference type="PROSITE" id="PS51725">
    <property type="entry name" value="ABM"/>
    <property type="match status" value="1"/>
</dbReference>
<keyword evidence="4" id="KW-1185">Reference proteome</keyword>
<dbReference type="Pfam" id="PF03992">
    <property type="entry name" value="ABM"/>
    <property type="match status" value="1"/>
</dbReference>
<feature type="transmembrane region" description="Helical" evidence="1">
    <location>
        <begin position="16"/>
        <end position="34"/>
    </location>
</feature>
<keyword evidence="1" id="KW-0472">Membrane</keyword>
<accession>A0ABP7XPE2</accession>
<feature type="domain" description="ABM" evidence="2">
    <location>
        <begin position="40"/>
        <end position="132"/>
    </location>
</feature>
<dbReference type="Proteomes" id="UP001501333">
    <property type="component" value="Unassembled WGS sequence"/>
</dbReference>
<sequence>MKTLIHNSPSIFPNKLFMYLISTTMFLTYSTMSAQKKDMMVRLSEIEVYPEYLSEYKAILKEESSASVKLEPGVLAIFPMYQKNDSTQVRIIEIYNDNNAYQSHLKTTHFQKYKITTLKMVKSLKLVDMNTIDPESMKMLFKKMIK</sequence>
<evidence type="ECO:0000313" key="3">
    <source>
        <dbReference type="EMBL" id="GAA4121793.1"/>
    </source>
</evidence>
<evidence type="ECO:0000256" key="1">
    <source>
        <dbReference type="SAM" id="Phobius"/>
    </source>
</evidence>
<dbReference type="InterPro" id="IPR011008">
    <property type="entry name" value="Dimeric_a/b-barrel"/>
</dbReference>
<proteinExistence type="predicted"/>
<keyword evidence="1" id="KW-1133">Transmembrane helix</keyword>
<reference evidence="4" key="1">
    <citation type="journal article" date="2019" name="Int. J. Syst. Evol. Microbiol.">
        <title>The Global Catalogue of Microorganisms (GCM) 10K type strain sequencing project: providing services to taxonomists for standard genome sequencing and annotation.</title>
        <authorList>
            <consortium name="The Broad Institute Genomics Platform"/>
            <consortium name="The Broad Institute Genome Sequencing Center for Infectious Disease"/>
            <person name="Wu L."/>
            <person name="Ma J."/>
        </authorList>
    </citation>
    <scope>NUCLEOTIDE SEQUENCE [LARGE SCALE GENOMIC DNA]</scope>
    <source>
        <strain evidence="4">JCM 17386</strain>
    </source>
</reference>
<evidence type="ECO:0000259" key="2">
    <source>
        <dbReference type="PROSITE" id="PS51725"/>
    </source>
</evidence>
<evidence type="ECO:0000313" key="4">
    <source>
        <dbReference type="Proteomes" id="UP001501333"/>
    </source>
</evidence>